<evidence type="ECO:0000256" key="1">
    <source>
        <dbReference type="ARBA" id="ARBA00022801"/>
    </source>
</evidence>
<organism evidence="4 5">
    <name type="scientific">Parenemella sanctibonifatiensis</name>
    <dbReference type="NCBI Taxonomy" id="2016505"/>
    <lineage>
        <taxon>Bacteria</taxon>
        <taxon>Bacillati</taxon>
        <taxon>Actinomycetota</taxon>
        <taxon>Actinomycetes</taxon>
        <taxon>Propionibacteriales</taxon>
        <taxon>Propionibacteriaceae</taxon>
        <taxon>Parenemella</taxon>
    </lineage>
</organism>
<name>A0A255EE83_9ACTN</name>
<dbReference type="GO" id="GO:0016787">
    <property type="term" value="F:hydrolase activity"/>
    <property type="evidence" value="ECO:0007669"/>
    <property type="project" value="UniProtKB-KW"/>
</dbReference>
<reference evidence="4 5" key="1">
    <citation type="submission" date="2017-07" db="EMBL/GenBank/DDBJ databases">
        <title>Draft whole genome sequences of clinical Proprionibacteriaceae strains.</title>
        <authorList>
            <person name="Bernier A.-M."/>
            <person name="Bernard K."/>
            <person name="Domingo M.-C."/>
        </authorList>
    </citation>
    <scope>NUCLEOTIDE SEQUENCE [LARGE SCALE GENOMIC DNA]</scope>
    <source>
        <strain evidence="4 5">NML 150081</strain>
    </source>
</reference>
<keyword evidence="3" id="KW-0472">Membrane</keyword>
<evidence type="ECO:0000256" key="2">
    <source>
        <dbReference type="SAM" id="MobiDB-lite"/>
    </source>
</evidence>
<dbReference type="SUPFAM" id="SSF63817">
    <property type="entry name" value="Sortase"/>
    <property type="match status" value="1"/>
</dbReference>
<gene>
    <name evidence="4" type="ORF">CGZ91_10085</name>
</gene>
<feature type="compositionally biased region" description="Low complexity" evidence="2">
    <location>
        <begin position="49"/>
        <end position="58"/>
    </location>
</feature>
<dbReference type="OrthoDB" id="3734011at2"/>
<dbReference type="Pfam" id="PF04203">
    <property type="entry name" value="Sortase"/>
    <property type="match status" value="1"/>
</dbReference>
<protein>
    <submittedName>
        <fullName evidence="4">Class F sortase</fullName>
    </submittedName>
</protein>
<dbReference type="InterPro" id="IPR005754">
    <property type="entry name" value="Sortase"/>
</dbReference>
<dbReference type="EMBL" id="NMVJ01000008">
    <property type="protein sequence ID" value="OYN89849.1"/>
    <property type="molecule type" value="Genomic_DNA"/>
</dbReference>
<keyword evidence="5" id="KW-1185">Reference proteome</keyword>
<feature type="transmembrane region" description="Helical" evidence="3">
    <location>
        <begin position="12"/>
        <end position="33"/>
    </location>
</feature>
<dbReference type="Proteomes" id="UP000216300">
    <property type="component" value="Unassembled WGS sequence"/>
</dbReference>
<dbReference type="RefSeq" id="WP_094454840.1">
    <property type="nucleotide sequence ID" value="NZ_NMVJ01000008.1"/>
</dbReference>
<keyword evidence="3" id="KW-1133">Transmembrane helix</keyword>
<feature type="compositionally biased region" description="Pro residues" evidence="2">
    <location>
        <begin position="59"/>
        <end position="84"/>
    </location>
</feature>
<dbReference type="InterPro" id="IPR023365">
    <property type="entry name" value="Sortase_dom-sf"/>
</dbReference>
<feature type="region of interest" description="Disordered" evidence="2">
    <location>
        <begin position="39"/>
        <end position="92"/>
    </location>
</feature>
<keyword evidence="1" id="KW-0378">Hydrolase</keyword>
<sequence length="245" mass="25817">MNATELWQRKGVRIGTGVGVIVICLALALGWFLTQNNNQPSTLPPPPTTTDTPSSSAPAPSPTPEEPEPSTPPAPAPTEEPSGPPEGCTVGEINNPKRFIVEDRGVNSPVLSLGLDENGAAAAPPKNASHTVGWYNGGPKVGSEQGNVVLTIHTYRNGGALGNALEDGLLKAGDRIEMSGDGGSTACYEFREMVHLKVSDYDPDSDVLYTNSGDPQLAIVICTDFNNSTGEWDARYILYADLVTD</sequence>
<proteinExistence type="predicted"/>
<evidence type="ECO:0000256" key="3">
    <source>
        <dbReference type="SAM" id="Phobius"/>
    </source>
</evidence>
<keyword evidence="3" id="KW-0812">Transmembrane</keyword>
<dbReference type="CDD" id="cd05829">
    <property type="entry name" value="Sortase_F"/>
    <property type="match status" value="1"/>
</dbReference>
<dbReference type="InterPro" id="IPR042001">
    <property type="entry name" value="Sortase_F"/>
</dbReference>
<accession>A0A255EE83</accession>
<evidence type="ECO:0000313" key="5">
    <source>
        <dbReference type="Proteomes" id="UP000216300"/>
    </source>
</evidence>
<dbReference type="Gene3D" id="2.40.260.10">
    <property type="entry name" value="Sortase"/>
    <property type="match status" value="1"/>
</dbReference>
<evidence type="ECO:0000313" key="4">
    <source>
        <dbReference type="EMBL" id="OYN89849.1"/>
    </source>
</evidence>
<dbReference type="AlphaFoldDB" id="A0A255EE83"/>
<comment type="caution">
    <text evidence="4">The sequence shown here is derived from an EMBL/GenBank/DDBJ whole genome shotgun (WGS) entry which is preliminary data.</text>
</comment>